<dbReference type="GO" id="GO:0005524">
    <property type="term" value="F:ATP binding"/>
    <property type="evidence" value="ECO:0007669"/>
    <property type="project" value="UniProtKB-KW"/>
</dbReference>
<evidence type="ECO:0000256" key="8">
    <source>
        <dbReference type="ARBA" id="ARBA00022989"/>
    </source>
</evidence>
<feature type="transmembrane region" description="Helical" evidence="10">
    <location>
        <begin position="178"/>
        <end position="199"/>
    </location>
</feature>
<name>A0AAV3XE97_9CYAN</name>
<feature type="transmembrane region" description="Helical" evidence="10">
    <location>
        <begin position="343"/>
        <end position="363"/>
    </location>
</feature>
<keyword evidence="2 10" id="KW-0813">Transport</keyword>
<dbReference type="Pfam" id="PF03219">
    <property type="entry name" value="TLC"/>
    <property type="match status" value="1"/>
</dbReference>
<dbReference type="Proteomes" id="UP001050975">
    <property type="component" value="Unassembled WGS sequence"/>
</dbReference>
<keyword evidence="8 10" id="KW-1133">Transmembrane helix</keyword>
<feature type="transmembrane region" description="Helical" evidence="10">
    <location>
        <begin position="211"/>
        <end position="229"/>
    </location>
</feature>
<dbReference type="InterPro" id="IPR004667">
    <property type="entry name" value="ADP_ATP_car_bac_type"/>
</dbReference>
<dbReference type="GO" id="GO:0030089">
    <property type="term" value="C:phycobilisome"/>
    <property type="evidence" value="ECO:0007669"/>
    <property type="project" value="UniProtKB-KW"/>
</dbReference>
<evidence type="ECO:0000256" key="9">
    <source>
        <dbReference type="ARBA" id="ARBA00023136"/>
    </source>
</evidence>
<keyword evidence="4 10" id="KW-0812">Transmembrane</keyword>
<evidence type="ECO:0000256" key="3">
    <source>
        <dbReference type="ARBA" id="ARBA00022549"/>
    </source>
</evidence>
<proteinExistence type="inferred from homology"/>
<feature type="transmembrane region" description="Helical" evidence="10">
    <location>
        <begin position="106"/>
        <end position="126"/>
    </location>
</feature>
<evidence type="ECO:0000256" key="5">
    <source>
        <dbReference type="ARBA" id="ARBA00022738"/>
    </source>
</evidence>
<feature type="transmembrane region" description="Helical" evidence="10">
    <location>
        <begin position="46"/>
        <end position="69"/>
    </location>
</feature>
<gene>
    <name evidence="11" type="ORF">MiSe_37710</name>
</gene>
<dbReference type="EMBL" id="BLAY01000057">
    <property type="protein sequence ID" value="GET39011.1"/>
    <property type="molecule type" value="Genomic_DNA"/>
</dbReference>
<feature type="transmembrane region" description="Helical" evidence="10">
    <location>
        <begin position="304"/>
        <end position="323"/>
    </location>
</feature>
<evidence type="ECO:0000256" key="6">
    <source>
        <dbReference type="ARBA" id="ARBA00022741"/>
    </source>
</evidence>
<accession>A0AAV3XE97</accession>
<comment type="similarity">
    <text evidence="10">Belongs to the ADP/ATP translocase tlc family.</text>
</comment>
<keyword evidence="9 10" id="KW-0472">Membrane</keyword>
<dbReference type="GO" id="GO:0016829">
    <property type="term" value="F:lyase activity"/>
    <property type="evidence" value="ECO:0007669"/>
    <property type="project" value="UniProtKB-KW"/>
</dbReference>
<feature type="transmembrane region" description="Helical" evidence="10">
    <location>
        <begin position="423"/>
        <end position="443"/>
    </location>
</feature>
<evidence type="ECO:0000256" key="10">
    <source>
        <dbReference type="RuleBase" id="RU363121"/>
    </source>
</evidence>
<evidence type="ECO:0000313" key="11">
    <source>
        <dbReference type="EMBL" id="GET39011.1"/>
    </source>
</evidence>
<dbReference type="InterPro" id="IPR016024">
    <property type="entry name" value="ARM-type_fold"/>
</dbReference>
<evidence type="ECO:0000256" key="1">
    <source>
        <dbReference type="ARBA" id="ARBA00004141"/>
    </source>
</evidence>
<keyword evidence="11" id="KW-0456">Lyase</keyword>
<dbReference type="SUPFAM" id="SSF103473">
    <property type="entry name" value="MFS general substrate transporter"/>
    <property type="match status" value="1"/>
</dbReference>
<evidence type="ECO:0000256" key="2">
    <source>
        <dbReference type="ARBA" id="ARBA00022448"/>
    </source>
</evidence>
<dbReference type="InterPro" id="IPR011989">
    <property type="entry name" value="ARM-like"/>
</dbReference>
<comment type="caution">
    <text evidence="11">The sequence shown here is derived from an EMBL/GenBank/DDBJ whole genome shotgun (WGS) entry which is preliminary data.</text>
</comment>
<keyword evidence="5" id="KW-0605">Phycobilisome</keyword>
<feature type="transmembrane region" description="Helical" evidence="10">
    <location>
        <begin position="450"/>
        <end position="473"/>
    </location>
</feature>
<comment type="subcellular location">
    <subcellularLocation>
        <location evidence="1 10">Membrane</location>
        <topology evidence="1 10">Multi-pass membrane protein</topology>
    </subcellularLocation>
</comment>
<organism evidence="11 12">
    <name type="scientific">Microseira wollei NIES-4236</name>
    <dbReference type="NCBI Taxonomy" id="2530354"/>
    <lineage>
        <taxon>Bacteria</taxon>
        <taxon>Bacillati</taxon>
        <taxon>Cyanobacteriota</taxon>
        <taxon>Cyanophyceae</taxon>
        <taxon>Oscillatoriophycideae</taxon>
        <taxon>Aerosakkonematales</taxon>
        <taxon>Aerosakkonemataceae</taxon>
        <taxon>Microseira</taxon>
    </lineage>
</organism>
<dbReference type="GO" id="GO:0005471">
    <property type="term" value="F:ATP:ADP antiporter activity"/>
    <property type="evidence" value="ECO:0007669"/>
    <property type="project" value="InterPro"/>
</dbReference>
<protein>
    <recommendedName>
        <fullName evidence="10">ADP,ATP carrier protein</fullName>
    </recommendedName>
</protein>
<feature type="transmembrane region" description="Helical" evidence="10">
    <location>
        <begin position="138"/>
        <end position="157"/>
    </location>
</feature>
<keyword evidence="7 10" id="KW-0067">ATP-binding</keyword>
<feature type="transmembrane region" description="Helical" evidence="10">
    <location>
        <begin position="81"/>
        <end position="99"/>
    </location>
</feature>
<keyword evidence="12" id="KW-1185">Reference proteome</keyword>
<evidence type="ECO:0000313" key="12">
    <source>
        <dbReference type="Proteomes" id="UP001050975"/>
    </source>
</evidence>
<sequence>MAAKGTGKRGNESYMKLKNPGFFRGGLGRLLLQWLNLRPDESDRTLLMFAGHTITAVGLLWLEASTVALFLETIGADQLPWIYIASAGLGIVVGFLSTWMQSILPLRRYIVVIALLIAMPLLLFRFGLNNLDAQTPDALARLTVFLLPLWVDAAYALNYLNTSITANQLFNIREIKRTFPLISSGGLVADVMSGFSLPLLLRVPGVKVQDIIFAAFFILLIGAMLLLYLTHQYQQAFPDAPQRVLDDVHNDTRTRRLKGPLRQYALLLLAFFFIAQVLVLLIDFQFQSRLGLTFKGQEENIASFLAQFNGVLGLCELATQWFVSGRAIERMGVFRTVMFPPAIIAGMGLFTLVGLINTLISLFPPTEWLKSHQNIDQLFIGLVLLKFSDELLRYTLVASTGPVLFQPIPDQQRGSVETQARGIAEPIATGLSGVAILLIIGVIGKANQQLLGWLVIGAIVISALAWLVLIGMLRSRYLDLLVLSAQRGQLGVANVNLKVFKQAVLEALLRPGAEADKRSCIELLSQIDPQNVGEVLGPLLPSLPPALQYQSLEVMQLHPNPTYLAYIRNLIETANPEPDVLAIALRYLWLTETNPDIRQLQPYIQPEVNPVVRGTAAALLLRLGNAKQKWEATRALQQMLTSKKEEERVMGCRALGEAKYLQALRLQIPKLLQDKSLRVRCAVLEVIGSTRLEEYYPSLLRGLEYKSTREPAMRSLIKLDNEAIAMVKELATNIHKPDLVRRYAWEVIGEIGTVEALTTLVSNLMTAWGNTRRHILQILLKLPQETGIEAVLDRLDRSGVEMLIDQELMFMGQMYAAILDISPKRVTGREADLLRRSLGDAIADSQDRCFLLMKFLYSLGTIQAAAFNLRSGSPSDMARGLEILDQTLDIPSKRVLLTVLDQHSEREKLQSLIGIVAYQPLESSDRLRRLLYLRHFLSDWSTACCFHLARVQQWVLAPELSLGCLRHPTGFVREAVIAYLKQATPGVLVDILPKMQQDPDRLVAAQVQEIMAELGSR</sequence>
<feature type="transmembrane region" description="Helical" evidence="10">
    <location>
        <begin position="264"/>
        <end position="284"/>
    </location>
</feature>
<dbReference type="RefSeq" id="WP_307731468.1">
    <property type="nucleotide sequence ID" value="NZ_BLAY01000057.1"/>
</dbReference>
<dbReference type="SUPFAM" id="SSF48371">
    <property type="entry name" value="ARM repeat"/>
    <property type="match status" value="1"/>
</dbReference>
<dbReference type="AlphaFoldDB" id="A0AAV3XE97"/>
<dbReference type="Gene3D" id="1.25.10.10">
    <property type="entry name" value="Leucine-rich Repeat Variant"/>
    <property type="match status" value="1"/>
</dbReference>
<evidence type="ECO:0000256" key="7">
    <source>
        <dbReference type="ARBA" id="ARBA00022840"/>
    </source>
</evidence>
<keyword evidence="3" id="KW-0042">Antenna complex</keyword>
<reference evidence="11" key="1">
    <citation type="submission" date="2019-10" db="EMBL/GenBank/DDBJ databases">
        <title>Draft genome sequece of Microseira wollei NIES-4236.</title>
        <authorList>
            <person name="Yamaguchi H."/>
            <person name="Suzuki S."/>
            <person name="Kawachi M."/>
        </authorList>
    </citation>
    <scope>NUCLEOTIDE SEQUENCE</scope>
    <source>
        <strain evidence="11">NIES-4236</strain>
    </source>
</reference>
<evidence type="ECO:0000256" key="4">
    <source>
        <dbReference type="ARBA" id="ARBA00022692"/>
    </source>
</evidence>
<keyword evidence="6 10" id="KW-0547">Nucleotide-binding</keyword>
<dbReference type="InterPro" id="IPR036259">
    <property type="entry name" value="MFS_trans_sf"/>
</dbReference>